<accession>A0A1I5E065</accession>
<dbReference type="RefSeq" id="WP_091685275.1">
    <property type="nucleotide sequence ID" value="NZ_BAABFM010000010.1"/>
</dbReference>
<evidence type="ECO:0000313" key="7">
    <source>
        <dbReference type="EMBL" id="SFO04869.1"/>
    </source>
</evidence>
<dbReference type="CDD" id="cd04723">
    <property type="entry name" value="HisA_HisF"/>
    <property type="match status" value="1"/>
</dbReference>
<dbReference type="OrthoDB" id="9807749at2"/>
<dbReference type="Gene3D" id="3.20.20.70">
    <property type="entry name" value="Aldolase class I"/>
    <property type="match status" value="1"/>
</dbReference>
<proteinExistence type="inferred from homology"/>
<dbReference type="InterPro" id="IPR044524">
    <property type="entry name" value="Isoase_HisA-like"/>
</dbReference>
<comment type="pathway">
    <text evidence="5">Amino-acid biosynthesis.</text>
</comment>
<dbReference type="GO" id="GO:0003949">
    <property type="term" value="F:1-(5-phosphoribosyl)-5-[(5-phosphoribosylamino)methylideneamino]imidazole-4-carboxamide isomerase activity"/>
    <property type="evidence" value="ECO:0007669"/>
    <property type="project" value="InterPro"/>
</dbReference>
<gene>
    <name evidence="7" type="ORF">SAMN04489757_107101</name>
</gene>
<evidence type="ECO:0000313" key="8">
    <source>
        <dbReference type="Proteomes" id="UP000198806"/>
    </source>
</evidence>
<evidence type="ECO:0000256" key="5">
    <source>
        <dbReference type="ARBA" id="ARBA00029440"/>
    </source>
</evidence>
<dbReference type="GO" id="GO:0000105">
    <property type="term" value="P:L-histidine biosynthetic process"/>
    <property type="evidence" value="ECO:0007669"/>
    <property type="project" value="UniProtKB-KW"/>
</dbReference>
<dbReference type="STRING" id="1527.SAMN04489757_107101"/>
<comment type="similarity">
    <text evidence="1 6">Belongs to the HisA/HisF family.</text>
</comment>
<dbReference type="SUPFAM" id="SSF51366">
    <property type="entry name" value="Ribulose-phoshate binding barrel"/>
    <property type="match status" value="1"/>
</dbReference>
<dbReference type="InterPro" id="IPR011060">
    <property type="entry name" value="RibuloseP-bd_barrel"/>
</dbReference>
<name>A0A1I5E065_9FIRM</name>
<sequence length="262" mass="29113">MKFRPCIDIHNGKVKQIIGGSLLDKDNQVKENFVSQQEADYYAALYKKEHLKGGHIILLNPSNTTYYEEDCIQARKALEEYPGGFQIGGGITHENAAGFLNMGASHVIVTSFVFKDGKIYYENLDKLVQAVGKEKLVLDLSCRKKDGSYYIVTDRWQKFTQVKVNKETLNELAGYCDEFLIHAVDVEGKSTGIETELVALLGGWKGIPITYAGGVGSFGDLETLYKLGKGQLDVTIGSALDLFGGSMEYKKVLQKIHQLSRQ</sequence>
<dbReference type="InterPro" id="IPR013785">
    <property type="entry name" value="Aldolase_TIM"/>
</dbReference>
<dbReference type="GO" id="GO:0000162">
    <property type="term" value="P:L-tryptophan biosynthetic process"/>
    <property type="evidence" value="ECO:0007669"/>
    <property type="project" value="TreeGrafter"/>
</dbReference>
<dbReference type="PANTHER" id="PTHR43090">
    <property type="entry name" value="1-(5-PHOSPHORIBOSYL)-5-[(5-PHOSPHORIBOSYLAMINO)METHYLIDENEAMINO] IMIDAZOLE-4-CARBOXAMIDE ISOMERASE"/>
    <property type="match status" value="1"/>
</dbReference>
<reference evidence="7 8" key="1">
    <citation type="submission" date="2016-10" db="EMBL/GenBank/DDBJ databases">
        <authorList>
            <person name="de Groot N.N."/>
        </authorList>
    </citation>
    <scope>NUCLEOTIDE SEQUENCE [LARGE SCALE GENOMIC DNA]</scope>
    <source>
        <strain evidence="7 8">DSM 1283</strain>
    </source>
</reference>
<dbReference type="Proteomes" id="UP000198806">
    <property type="component" value="Unassembled WGS sequence"/>
</dbReference>
<dbReference type="InterPro" id="IPR011858">
    <property type="entry name" value="His6/HISN3"/>
</dbReference>
<evidence type="ECO:0000256" key="1">
    <source>
        <dbReference type="ARBA" id="ARBA00009667"/>
    </source>
</evidence>
<dbReference type="PANTHER" id="PTHR43090:SF2">
    <property type="entry name" value="1-(5-PHOSPHORIBOSYL)-5-[(5-PHOSPHORIBOSYLAMINO)METHYLIDENEAMINO] IMIDAZOLE-4-CARBOXAMIDE ISOMERASE"/>
    <property type="match status" value="1"/>
</dbReference>
<dbReference type="NCBIfam" id="TIGR02129">
    <property type="entry name" value="hisA_euk"/>
    <property type="match status" value="1"/>
</dbReference>
<organism evidence="7 8">
    <name type="scientific">Anaerocolumna aminovalerica</name>
    <dbReference type="NCBI Taxonomy" id="1527"/>
    <lineage>
        <taxon>Bacteria</taxon>
        <taxon>Bacillati</taxon>
        <taxon>Bacillota</taxon>
        <taxon>Clostridia</taxon>
        <taxon>Lachnospirales</taxon>
        <taxon>Lachnospiraceae</taxon>
        <taxon>Anaerocolumna</taxon>
    </lineage>
</organism>
<dbReference type="InterPro" id="IPR006062">
    <property type="entry name" value="His_biosynth"/>
</dbReference>
<evidence type="ECO:0000256" key="2">
    <source>
        <dbReference type="ARBA" id="ARBA00022605"/>
    </source>
</evidence>
<keyword evidence="4 7" id="KW-0413">Isomerase</keyword>
<dbReference type="GO" id="GO:0005737">
    <property type="term" value="C:cytoplasm"/>
    <property type="evidence" value="ECO:0007669"/>
    <property type="project" value="TreeGrafter"/>
</dbReference>
<dbReference type="EMBL" id="FOWD01000007">
    <property type="protein sequence ID" value="SFO04869.1"/>
    <property type="molecule type" value="Genomic_DNA"/>
</dbReference>
<evidence type="ECO:0000256" key="4">
    <source>
        <dbReference type="ARBA" id="ARBA00023235"/>
    </source>
</evidence>
<protein>
    <submittedName>
        <fullName evidence="7">1-(5-phosphoribosyl)-5-[(5-phosphoribosylamino)methylideneamino] imidazole-4-carboxamide isomerase</fullName>
    </submittedName>
</protein>
<evidence type="ECO:0000256" key="6">
    <source>
        <dbReference type="RuleBase" id="RU003657"/>
    </source>
</evidence>
<keyword evidence="3 6" id="KW-0368">Histidine biosynthesis</keyword>
<dbReference type="Pfam" id="PF00977">
    <property type="entry name" value="His_biosynth"/>
    <property type="match status" value="1"/>
</dbReference>
<evidence type="ECO:0000256" key="3">
    <source>
        <dbReference type="ARBA" id="ARBA00023102"/>
    </source>
</evidence>
<keyword evidence="8" id="KW-1185">Reference proteome</keyword>
<dbReference type="AlphaFoldDB" id="A0A1I5E065"/>
<keyword evidence="2 6" id="KW-0028">Amino-acid biosynthesis</keyword>